<dbReference type="Gene3D" id="2.30.240.10">
    <property type="entry name" value="At5g01610-like"/>
    <property type="match status" value="1"/>
</dbReference>
<dbReference type="InterPro" id="IPR007493">
    <property type="entry name" value="DUF538"/>
</dbReference>
<dbReference type="AlphaFoldDB" id="A0A843UA06"/>
<proteinExistence type="predicted"/>
<evidence type="ECO:0000256" key="1">
    <source>
        <dbReference type="SAM" id="SignalP"/>
    </source>
</evidence>
<dbReference type="SUPFAM" id="SSF141562">
    <property type="entry name" value="At5g01610-like"/>
    <property type="match status" value="1"/>
</dbReference>
<keyword evidence="1" id="KW-0732">Signal</keyword>
<keyword evidence="3" id="KW-1185">Reference proteome</keyword>
<organism evidence="2 3">
    <name type="scientific">Colocasia esculenta</name>
    <name type="common">Wild taro</name>
    <name type="synonym">Arum esculentum</name>
    <dbReference type="NCBI Taxonomy" id="4460"/>
    <lineage>
        <taxon>Eukaryota</taxon>
        <taxon>Viridiplantae</taxon>
        <taxon>Streptophyta</taxon>
        <taxon>Embryophyta</taxon>
        <taxon>Tracheophyta</taxon>
        <taxon>Spermatophyta</taxon>
        <taxon>Magnoliopsida</taxon>
        <taxon>Liliopsida</taxon>
        <taxon>Araceae</taxon>
        <taxon>Aroideae</taxon>
        <taxon>Colocasieae</taxon>
        <taxon>Colocasia</taxon>
    </lineage>
</organism>
<evidence type="ECO:0000313" key="3">
    <source>
        <dbReference type="Proteomes" id="UP000652761"/>
    </source>
</evidence>
<accession>A0A843UA06</accession>
<dbReference type="PANTHER" id="PTHR31676">
    <property type="entry name" value="T31J12.3 PROTEIN-RELATED"/>
    <property type="match status" value="1"/>
</dbReference>
<reference evidence="2" key="1">
    <citation type="submission" date="2017-07" db="EMBL/GenBank/DDBJ databases">
        <title>Taro Niue Genome Assembly and Annotation.</title>
        <authorList>
            <person name="Atibalentja N."/>
            <person name="Keating K."/>
            <person name="Fields C.J."/>
        </authorList>
    </citation>
    <scope>NUCLEOTIDE SEQUENCE</scope>
    <source>
        <strain evidence="2">Niue_2</strain>
        <tissue evidence="2">Leaf</tissue>
    </source>
</reference>
<evidence type="ECO:0000313" key="2">
    <source>
        <dbReference type="EMBL" id="MQL78664.1"/>
    </source>
</evidence>
<dbReference type="Pfam" id="PF04398">
    <property type="entry name" value="DUF538"/>
    <property type="match status" value="1"/>
</dbReference>
<comment type="caution">
    <text evidence="2">The sequence shown here is derived from an EMBL/GenBank/DDBJ whole genome shotgun (WGS) entry which is preliminary data.</text>
</comment>
<dbReference type="OrthoDB" id="754232at2759"/>
<feature type="signal peptide" evidence="1">
    <location>
        <begin position="1"/>
        <end position="29"/>
    </location>
</feature>
<dbReference type="PANTHER" id="PTHR31676:SF110">
    <property type="entry name" value="TRANSMEMBRANE PROTEIN"/>
    <property type="match status" value="1"/>
</dbReference>
<sequence>MALPLRGGCWPPLAVALLLLFLCLARASGETEPAGLGEPSAPERAVREALRAHGLPIGLLPRGAREFRIDGEGHFEVRLDGACSARFENEVRYEANVTGTLTYGQIGALSGVTAQELFLWFPVKGISVEDPSSGLIFFDVGVVRKQFPLSLFEIPPDCKVGPPPANLNEVREMVQAVEKSKSGKLRYHLDQDAAQRTATL</sequence>
<feature type="chain" id="PRO_5033034229" evidence="1">
    <location>
        <begin position="30"/>
        <end position="200"/>
    </location>
</feature>
<dbReference type="EMBL" id="NMUH01000412">
    <property type="protein sequence ID" value="MQL78664.1"/>
    <property type="molecule type" value="Genomic_DNA"/>
</dbReference>
<dbReference type="Proteomes" id="UP000652761">
    <property type="component" value="Unassembled WGS sequence"/>
</dbReference>
<dbReference type="InterPro" id="IPR036758">
    <property type="entry name" value="At5g01610-like"/>
</dbReference>
<protein>
    <submittedName>
        <fullName evidence="2">Uncharacterized protein</fullName>
    </submittedName>
</protein>
<gene>
    <name evidence="2" type="ORF">Taro_011095</name>
</gene>
<dbReference type="FunFam" id="2.30.240.10:FF:000002">
    <property type="entry name" value="Uncharacterized protein At3g07460"/>
    <property type="match status" value="1"/>
</dbReference>
<name>A0A843UA06_COLES</name>